<dbReference type="InterPro" id="IPR045747">
    <property type="entry name" value="CRISPR-assoc_prot_Cas6_N_sf"/>
</dbReference>
<organism evidence="4 5">
    <name type="scientific">Capsulimonas corticalis</name>
    <dbReference type="NCBI Taxonomy" id="2219043"/>
    <lineage>
        <taxon>Bacteria</taxon>
        <taxon>Bacillati</taxon>
        <taxon>Armatimonadota</taxon>
        <taxon>Armatimonadia</taxon>
        <taxon>Capsulimonadales</taxon>
        <taxon>Capsulimonadaceae</taxon>
        <taxon>Capsulimonas</taxon>
    </lineage>
</organism>
<dbReference type="KEGG" id="ccot:CCAX7_61860"/>
<sequence>MIPINYQEYLTAIVYGLLDKSDADYARFLHDEGYPTDDGARRFKMFCFSWLRGRCSPAPPQMLRYAPGVIDWIIASPVEQFLQNIAIGLLASETLRVGPATLRIQAIDSLTPPQFFETMRFTCQSPIVASVRNERGTRYLRATDPGEFSQAVRTNLLRKHQVLHGKPPLDDRLEVRFDPAFIERDKYAGAKKVTAHGIDIIGVYAPFAVTGSAELIEVGYQCGFGEKNASGFGMIALT</sequence>
<dbReference type="CDD" id="cd21140">
    <property type="entry name" value="Cas6_I-like"/>
    <property type="match status" value="1"/>
</dbReference>
<dbReference type="Gene3D" id="3.30.70.1900">
    <property type="match status" value="1"/>
</dbReference>
<dbReference type="GO" id="GO:0016788">
    <property type="term" value="F:hydrolase activity, acting on ester bonds"/>
    <property type="evidence" value="ECO:0007669"/>
    <property type="project" value="InterPro"/>
</dbReference>
<keyword evidence="2" id="KW-0694">RNA-binding</keyword>
<evidence type="ECO:0000256" key="3">
    <source>
        <dbReference type="ARBA" id="ARBA00023118"/>
    </source>
</evidence>
<keyword evidence="3" id="KW-0051">Antiviral defense</keyword>
<dbReference type="GO" id="GO:0003723">
    <property type="term" value="F:RNA binding"/>
    <property type="evidence" value="ECO:0007669"/>
    <property type="project" value="UniProtKB-KW"/>
</dbReference>
<dbReference type="PANTHER" id="PTHR36984:SF1">
    <property type="entry name" value="CRISPR-ASSOCIATED ENDORIBONUCLEASE CAS6 1"/>
    <property type="match status" value="1"/>
</dbReference>
<dbReference type="PANTHER" id="PTHR36984">
    <property type="entry name" value="CRISPR-ASSOCIATED ENDORIBONUCLEASE CAS6 1"/>
    <property type="match status" value="1"/>
</dbReference>
<dbReference type="Gene3D" id="3.30.70.1890">
    <property type="match status" value="1"/>
</dbReference>
<dbReference type="NCBIfam" id="TIGR01877">
    <property type="entry name" value="cas_cas6"/>
    <property type="match status" value="1"/>
</dbReference>
<reference evidence="4 5" key="1">
    <citation type="journal article" date="2019" name="Int. J. Syst. Evol. Microbiol.">
        <title>Capsulimonas corticalis gen. nov., sp. nov., an aerobic capsulated bacterium, of a novel bacterial order, Capsulimonadales ord. nov., of the class Armatimonadia of the phylum Armatimonadetes.</title>
        <authorList>
            <person name="Li J."/>
            <person name="Kudo C."/>
            <person name="Tonouchi A."/>
        </authorList>
    </citation>
    <scope>NUCLEOTIDE SEQUENCE [LARGE SCALE GENOMIC DNA]</scope>
    <source>
        <strain evidence="4 5">AX-7</strain>
    </source>
</reference>
<dbReference type="AlphaFoldDB" id="A0A402CWC6"/>
<dbReference type="Pfam" id="PF21350">
    <property type="entry name" value="Cas6_I-A"/>
    <property type="match status" value="1"/>
</dbReference>
<proteinExistence type="inferred from homology"/>
<evidence type="ECO:0000256" key="1">
    <source>
        <dbReference type="ARBA" id="ARBA00005937"/>
    </source>
</evidence>
<comment type="similarity">
    <text evidence="1">Belongs to the CRISPR-associated protein Cas6/Cse3/CasE family.</text>
</comment>
<evidence type="ECO:0000313" key="4">
    <source>
        <dbReference type="EMBL" id="BDI34135.1"/>
    </source>
</evidence>
<dbReference type="GO" id="GO:0051607">
    <property type="term" value="P:defense response to virus"/>
    <property type="evidence" value="ECO:0007669"/>
    <property type="project" value="UniProtKB-KW"/>
</dbReference>
<dbReference type="EMBL" id="AP025739">
    <property type="protein sequence ID" value="BDI34135.1"/>
    <property type="molecule type" value="Genomic_DNA"/>
</dbReference>
<dbReference type="PIRSF" id="PIRSF005054">
    <property type="entry name" value="PF1131"/>
    <property type="match status" value="1"/>
</dbReference>
<gene>
    <name evidence="4" type="ORF">CCAX7_61860</name>
</gene>
<dbReference type="InterPro" id="IPR010156">
    <property type="entry name" value="CRISPR-assoc_prot_Cas6"/>
</dbReference>
<accession>A0A402CWC6</accession>
<dbReference type="Pfam" id="PF01881">
    <property type="entry name" value="Cas_Cas6_C"/>
    <property type="match status" value="1"/>
</dbReference>
<evidence type="ECO:0000313" key="5">
    <source>
        <dbReference type="Proteomes" id="UP000287394"/>
    </source>
</evidence>
<name>A0A402CWC6_9BACT</name>
<keyword evidence="5" id="KW-1185">Reference proteome</keyword>
<protein>
    <submittedName>
        <fullName evidence="4">CRISPR-associated endoribonuclease</fullName>
    </submittedName>
</protein>
<dbReference type="Proteomes" id="UP000287394">
    <property type="component" value="Chromosome"/>
</dbReference>
<evidence type="ECO:0000256" key="2">
    <source>
        <dbReference type="ARBA" id="ARBA00022884"/>
    </source>
</evidence>
<dbReference type="InterPro" id="IPR049435">
    <property type="entry name" value="Cas_Cas6_C"/>
</dbReference>